<accession>A0ABT5UFE3</accession>
<gene>
    <name evidence="1" type="ORF">ORQ98_24360</name>
</gene>
<dbReference type="RefSeq" id="WP_274691411.1">
    <property type="nucleotide sequence ID" value="NZ_JAPMOU010000051.1"/>
</dbReference>
<proteinExistence type="predicted"/>
<protein>
    <submittedName>
        <fullName evidence="1">Uncharacterized protein</fullName>
    </submittedName>
</protein>
<dbReference type="EMBL" id="JAPMOU010000051">
    <property type="protein sequence ID" value="MDE1465100.1"/>
    <property type="molecule type" value="Genomic_DNA"/>
</dbReference>
<evidence type="ECO:0000313" key="1">
    <source>
        <dbReference type="EMBL" id="MDE1465100.1"/>
    </source>
</evidence>
<reference evidence="1 2" key="1">
    <citation type="submission" date="2022-11" db="EMBL/GenBank/DDBJ databases">
        <title>Spartinivicinus poritis sp. nov., isolated from scleractinian coral Porites lutea.</title>
        <authorList>
            <person name="Zhang G."/>
            <person name="Cai L."/>
            <person name="Wei Q."/>
        </authorList>
    </citation>
    <scope>NUCLEOTIDE SEQUENCE [LARGE SCALE GENOMIC DNA]</scope>
    <source>
        <strain evidence="1 2">A2-2</strain>
    </source>
</reference>
<sequence>MLNSLLTKLFVVLCWQVGWIPFSFASGLDSIEVTLKLPNTWQLDSGKTIRHQGQEDQQLITVKLDKDNTALFAQKGQSSNMLAIAAMPRQGSTTALDYQKMIAVEGDTKLVKPAYEQNLAGHSFAVLELEEKRGSKTRYESSYVIMMGKWILEITRICYGQPHCLILPDTVHQLKLVHDK</sequence>
<keyword evidence="2" id="KW-1185">Reference proteome</keyword>
<organism evidence="1 2">
    <name type="scientific">Spartinivicinus poritis</name>
    <dbReference type="NCBI Taxonomy" id="2994640"/>
    <lineage>
        <taxon>Bacteria</taxon>
        <taxon>Pseudomonadati</taxon>
        <taxon>Pseudomonadota</taxon>
        <taxon>Gammaproteobacteria</taxon>
        <taxon>Oceanospirillales</taxon>
        <taxon>Zooshikellaceae</taxon>
        <taxon>Spartinivicinus</taxon>
    </lineage>
</organism>
<dbReference type="Proteomes" id="UP001528823">
    <property type="component" value="Unassembled WGS sequence"/>
</dbReference>
<evidence type="ECO:0000313" key="2">
    <source>
        <dbReference type="Proteomes" id="UP001528823"/>
    </source>
</evidence>
<comment type="caution">
    <text evidence="1">The sequence shown here is derived from an EMBL/GenBank/DDBJ whole genome shotgun (WGS) entry which is preliminary data.</text>
</comment>
<name>A0ABT5UFE3_9GAMM</name>